<evidence type="ECO:0000313" key="6">
    <source>
        <dbReference type="Proteomes" id="UP000007993"/>
    </source>
</evidence>
<evidence type="ECO:0000256" key="1">
    <source>
        <dbReference type="ARBA" id="ARBA00023015"/>
    </source>
</evidence>
<evidence type="ECO:0000259" key="4">
    <source>
        <dbReference type="PROSITE" id="PS51118"/>
    </source>
</evidence>
<dbReference type="InterPro" id="IPR036390">
    <property type="entry name" value="WH_DNA-bd_sf"/>
</dbReference>
<keyword evidence="3" id="KW-0804">Transcription</keyword>
<proteinExistence type="predicted"/>
<accession>K5E485</accession>
<dbReference type="PANTHER" id="PTHR33204">
    <property type="entry name" value="TRANSCRIPTIONAL REGULATOR, MARR FAMILY"/>
    <property type="match status" value="1"/>
</dbReference>
<sequence>MEATLELIGGKWKGIVLYYLVVDGRLRFSVLKRKVGCVTQRMLTKQLRELEDSGLVNRIVYAEVPPRVEYELTEEGESLTPVLLTLKKWGEAHALQLLQERENRKAVEAS</sequence>
<name>K5E485_RHOBT</name>
<dbReference type="GO" id="GO:0003677">
    <property type="term" value="F:DNA binding"/>
    <property type="evidence" value="ECO:0007669"/>
    <property type="project" value="UniProtKB-KW"/>
</dbReference>
<reference evidence="5 6" key="1">
    <citation type="journal article" date="2013" name="Mar. Genomics">
        <title>Expression of sulfatases in Rhodopirellula baltica and the diversity of sulfatases in the genus Rhodopirellula.</title>
        <authorList>
            <person name="Wegner C.E."/>
            <person name="Richter-Heitmann T."/>
            <person name="Klindworth A."/>
            <person name="Klockow C."/>
            <person name="Richter M."/>
            <person name="Achstetter T."/>
            <person name="Glockner F.O."/>
            <person name="Harder J."/>
        </authorList>
    </citation>
    <scope>NUCLEOTIDE SEQUENCE [LARGE SCALE GENOMIC DNA]</scope>
    <source>
        <strain evidence="5 6">SH28</strain>
    </source>
</reference>
<dbReference type="InterPro" id="IPR002577">
    <property type="entry name" value="HTH_HxlR"/>
</dbReference>
<keyword evidence="2" id="KW-0238">DNA-binding</keyword>
<evidence type="ECO:0000256" key="3">
    <source>
        <dbReference type="ARBA" id="ARBA00023163"/>
    </source>
</evidence>
<dbReference type="Proteomes" id="UP000007993">
    <property type="component" value="Unassembled WGS sequence"/>
</dbReference>
<evidence type="ECO:0000313" key="5">
    <source>
        <dbReference type="EMBL" id="EKK00606.1"/>
    </source>
</evidence>
<organism evidence="5 6">
    <name type="scientific">Rhodopirellula baltica SH28</name>
    <dbReference type="NCBI Taxonomy" id="993517"/>
    <lineage>
        <taxon>Bacteria</taxon>
        <taxon>Pseudomonadati</taxon>
        <taxon>Planctomycetota</taxon>
        <taxon>Planctomycetia</taxon>
        <taxon>Pirellulales</taxon>
        <taxon>Pirellulaceae</taxon>
        <taxon>Rhodopirellula</taxon>
    </lineage>
</organism>
<dbReference type="SUPFAM" id="SSF46785">
    <property type="entry name" value="Winged helix' DNA-binding domain"/>
    <property type="match status" value="1"/>
</dbReference>
<feature type="domain" description="HTH hxlR-type" evidence="4">
    <location>
        <begin position="1"/>
        <end position="98"/>
    </location>
</feature>
<gene>
    <name evidence="5" type="ORF">RBSH_04053</name>
</gene>
<dbReference type="Pfam" id="PF01638">
    <property type="entry name" value="HxlR"/>
    <property type="match status" value="1"/>
</dbReference>
<dbReference type="InterPro" id="IPR036388">
    <property type="entry name" value="WH-like_DNA-bd_sf"/>
</dbReference>
<protein>
    <submittedName>
        <fullName evidence="5">Transcriptional regulator, HxlR family</fullName>
    </submittedName>
</protein>
<dbReference type="PANTHER" id="PTHR33204:SF29">
    <property type="entry name" value="TRANSCRIPTIONAL REGULATOR"/>
    <property type="match status" value="1"/>
</dbReference>
<dbReference type="PATRIC" id="fig|993517.3.peg.4403"/>
<comment type="caution">
    <text evidence="5">The sequence shown here is derived from an EMBL/GenBank/DDBJ whole genome shotgun (WGS) entry which is preliminary data.</text>
</comment>
<dbReference type="Gene3D" id="1.10.10.10">
    <property type="entry name" value="Winged helix-like DNA-binding domain superfamily/Winged helix DNA-binding domain"/>
    <property type="match status" value="1"/>
</dbReference>
<dbReference type="AlphaFoldDB" id="K5E485"/>
<dbReference type="EMBL" id="AMCW01000117">
    <property type="protein sequence ID" value="EKK00606.1"/>
    <property type="molecule type" value="Genomic_DNA"/>
</dbReference>
<dbReference type="PROSITE" id="PS51118">
    <property type="entry name" value="HTH_HXLR"/>
    <property type="match status" value="1"/>
</dbReference>
<evidence type="ECO:0000256" key="2">
    <source>
        <dbReference type="ARBA" id="ARBA00023125"/>
    </source>
</evidence>
<keyword evidence="1" id="KW-0805">Transcription regulation</keyword>